<gene>
    <name evidence="1" type="ORF">L9F63_017359</name>
</gene>
<dbReference type="InterPro" id="IPR011009">
    <property type="entry name" value="Kinase-like_dom_sf"/>
</dbReference>
<dbReference type="EMBL" id="JASPKZ010004939">
    <property type="protein sequence ID" value="KAJ9589456.1"/>
    <property type="molecule type" value="Genomic_DNA"/>
</dbReference>
<keyword evidence="2" id="KW-1185">Reference proteome</keyword>
<evidence type="ECO:0000313" key="2">
    <source>
        <dbReference type="Proteomes" id="UP001233999"/>
    </source>
</evidence>
<protein>
    <submittedName>
        <fullName evidence="1">Uncharacterized protein</fullName>
    </submittedName>
</protein>
<organism evidence="1 2">
    <name type="scientific">Diploptera punctata</name>
    <name type="common">Pacific beetle cockroach</name>
    <dbReference type="NCBI Taxonomy" id="6984"/>
    <lineage>
        <taxon>Eukaryota</taxon>
        <taxon>Metazoa</taxon>
        <taxon>Ecdysozoa</taxon>
        <taxon>Arthropoda</taxon>
        <taxon>Hexapoda</taxon>
        <taxon>Insecta</taxon>
        <taxon>Pterygota</taxon>
        <taxon>Neoptera</taxon>
        <taxon>Polyneoptera</taxon>
        <taxon>Dictyoptera</taxon>
        <taxon>Blattodea</taxon>
        <taxon>Blaberoidea</taxon>
        <taxon>Blaberidae</taxon>
        <taxon>Diplopterinae</taxon>
        <taxon>Diploptera</taxon>
    </lineage>
</organism>
<reference evidence="1" key="2">
    <citation type="submission" date="2023-05" db="EMBL/GenBank/DDBJ databases">
        <authorList>
            <person name="Fouks B."/>
        </authorList>
    </citation>
    <scope>NUCLEOTIDE SEQUENCE</scope>
    <source>
        <strain evidence="1">Stay&amp;Tobe</strain>
        <tissue evidence="1">Testes</tissue>
    </source>
</reference>
<dbReference type="Proteomes" id="UP001233999">
    <property type="component" value="Unassembled WGS sequence"/>
</dbReference>
<accession>A0AAD7ZZW2</accession>
<dbReference type="Gene3D" id="3.30.200.20">
    <property type="entry name" value="Phosphorylase Kinase, domain 1"/>
    <property type="match status" value="1"/>
</dbReference>
<dbReference type="AlphaFoldDB" id="A0AAD7ZZW2"/>
<dbReference type="SUPFAM" id="SSF56112">
    <property type="entry name" value="Protein kinase-like (PK-like)"/>
    <property type="match status" value="1"/>
</dbReference>
<feature type="non-terminal residue" evidence="1">
    <location>
        <position position="51"/>
    </location>
</feature>
<sequence length="51" mass="5622">MASVRSKGASENQNLTADRLVRVGYYELERTIGKGNFAVVKLATHIVTKTK</sequence>
<reference evidence="1" key="1">
    <citation type="journal article" date="2023" name="IScience">
        <title>Live-bearing cockroach genome reveals convergent evolutionary mechanisms linked to viviparity in insects and beyond.</title>
        <authorList>
            <person name="Fouks B."/>
            <person name="Harrison M.C."/>
            <person name="Mikhailova A.A."/>
            <person name="Marchal E."/>
            <person name="English S."/>
            <person name="Carruthers M."/>
            <person name="Jennings E.C."/>
            <person name="Chiamaka E.L."/>
            <person name="Frigard R.A."/>
            <person name="Pippel M."/>
            <person name="Attardo G.M."/>
            <person name="Benoit J.B."/>
            <person name="Bornberg-Bauer E."/>
            <person name="Tobe S.S."/>
        </authorList>
    </citation>
    <scope>NUCLEOTIDE SEQUENCE</scope>
    <source>
        <strain evidence="1">Stay&amp;Tobe</strain>
    </source>
</reference>
<comment type="caution">
    <text evidence="1">The sequence shown here is derived from an EMBL/GenBank/DDBJ whole genome shotgun (WGS) entry which is preliminary data.</text>
</comment>
<evidence type="ECO:0000313" key="1">
    <source>
        <dbReference type="EMBL" id="KAJ9589456.1"/>
    </source>
</evidence>
<name>A0AAD7ZZW2_DIPPU</name>
<proteinExistence type="predicted"/>